<name>A0A6J1EC82_CUCMO</name>
<keyword evidence="2" id="KW-0812">Transmembrane</keyword>
<evidence type="ECO:0000256" key="1">
    <source>
        <dbReference type="SAM" id="MobiDB-lite"/>
    </source>
</evidence>
<feature type="transmembrane region" description="Helical" evidence="2">
    <location>
        <begin position="211"/>
        <end position="233"/>
    </location>
</feature>
<reference evidence="4" key="1">
    <citation type="submission" date="2025-08" db="UniProtKB">
        <authorList>
            <consortium name="RefSeq"/>
        </authorList>
    </citation>
    <scope>IDENTIFICATION</scope>
    <source>
        <tissue evidence="4">Young leaves</tissue>
    </source>
</reference>
<dbReference type="PANTHER" id="PTHR36383:SF1">
    <property type="entry name" value="PROTEIN, PUTATIVE-RELATED"/>
    <property type="match status" value="1"/>
</dbReference>
<keyword evidence="2" id="KW-0472">Membrane</keyword>
<evidence type="ECO:0000313" key="4">
    <source>
        <dbReference type="RefSeq" id="XP_022923575.1"/>
    </source>
</evidence>
<dbReference type="PANTHER" id="PTHR36383">
    <property type="entry name" value="OS09G0529350 PROTEIN"/>
    <property type="match status" value="1"/>
</dbReference>
<keyword evidence="3" id="KW-1185">Reference proteome</keyword>
<feature type="compositionally biased region" description="Basic and acidic residues" evidence="1">
    <location>
        <begin position="163"/>
        <end position="173"/>
    </location>
</feature>
<protein>
    <submittedName>
        <fullName evidence="4">Uncharacterized protein LOC111431219</fullName>
    </submittedName>
</protein>
<dbReference type="KEGG" id="cmos:111431219"/>
<evidence type="ECO:0000256" key="2">
    <source>
        <dbReference type="SAM" id="Phobius"/>
    </source>
</evidence>
<proteinExistence type="predicted"/>
<accession>A0A6J1EC82</accession>
<dbReference type="Proteomes" id="UP000504609">
    <property type="component" value="Unplaced"/>
</dbReference>
<dbReference type="AlphaFoldDB" id="A0A6J1EC82"/>
<feature type="region of interest" description="Disordered" evidence="1">
    <location>
        <begin position="153"/>
        <end position="173"/>
    </location>
</feature>
<sequence>MSATIKHSFLSPSNPIHLSAISTNFLKSHPSSMIISHKPLGFSTPRLKIVKCSSESNDEAQNNVNLNNALSSMVGEQIEELLNKEENRSLLDGLEKASMRVEIAKRQLAEIEKQELELKRFKDYINQLESRASEIEECQKEILEARGMIEEAERSLSQSEGGNAKRDVEDGGIDRDEERLESVKAASISAIVGTLAGLPIFLNQVTSISQLALPTAITFISCALFGVTFRYTIRRDLDNIQLKTGTSAAFGFVKGLATLDGGVPLEFNAESFSSHVTDAAVYVSENLYIFISAAVALEFCFKMRLLSPFPIRKSV</sequence>
<evidence type="ECO:0000313" key="3">
    <source>
        <dbReference type="Proteomes" id="UP000504609"/>
    </source>
</evidence>
<dbReference type="RefSeq" id="XP_022923575.1">
    <property type="nucleotide sequence ID" value="XM_023067807.1"/>
</dbReference>
<organism evidence="3 4">
    <name type="scientific">Cucurbita moschata</name>
    <name type="common">Winter crookneck squash</name>
    <name type="synonym">Cucurbita pepo var. moschata</name>
    <dbReference type="NCBI Taxonomy" id="3662"/>
    <lineage>
        <taxon>Eukaryota</taxon>
        <taxon>Viridiplantae</taxon>
        <taxon>Streptophyta</taxon>
        <taxon>Embryophyta</taxon>
        <taxon>Tracheophyta</taxon>
        <taxon>Spermatophyta</taxon>
        <taxon>Magnoliopsida</taxon>
        <taxon>eudicotyledons</taxon>
        <taxon>Gunneridae</taxon>
        <taxon>Pentapetalae</taxon>
        <taxon>rosids</taxon>
        <taxon>fabids</taxon>
        <taxon>Cucurbitales</taxon>
        <taxon>Cucurbitaceae</taxon>
        <taxon>Cucurbiteae</taxon>
        <taxon>Cucurbita</taxon>
    </lineage>
</organism>
<gene>
    <name evidence="4" type="primary">LOC111431219</name>
</gene>
<dbReference type="GeneID" id="111431219"/>
<keyword evidence="2" id="KW-1133">Transmembrane helix</keyword>